<feature type="transmembrane region" description="Helical" evidence="1">
    <location>
        <begin position="46"/>
        <end position="67"/>
    </location>
</feature>
<keyword evidence="1" id="KW-0812">Transmembrane</keyword>
<dbReference type="EMBL" id="JBFRYC010000003">
    <property type="protein sequence ID" value="MEX1661650.1"/>
    <property type="molecule type" value="Genomic_DNA"/>
</dbReference>
<dbReference type="Proteomes" id="UP001557465">
    <property type="component" value="Unassembled WGS sequence"/>
</dbReference>
<feature type="domain" description="HTH LytTR-type" evidence="2">
    <location>
        <begin position="169"/>
        <end position="250"/>
    </location>
</feature>
<comment type="caution">
    <text evidence="3">The sequence shown here is derived from an EMBL/GenBank/DDBJ whole genome shotgun (WGS) entry which is preliminary data.</text>
</comment>
<feature type="transmembrane region" description="Helical" evidence="1">
    <location>
        <begin position="12"/>
        <end position="34"/>
    </location>
</feature>
<dbReference type="SMART" id="SM00850">
    <property type="entry name" value="LytTR"/>
    <property type="match status" value="1"/>
</dbReference>
<dbReference type="RefSeq" id="WP_368391625.1">
    <property type="nucleotide sequence ID" value="NZ_JBFRYC010000003.1"/>
</dbReference>
<accession>A0ABV3TJ91</accession>
<keyword evidence="4" id="KW-1185">Reference proteome</keyword>
<name>A0ABV3TJ91_9RHOB</name>
<keyword evidence="1" id="KW-0472">Membrane</keyword>
<keyword evidence="1" id="KW-1133">Transmembrane helix</keyword>
<reference evidence="3 4" key="1">
    <citation type="journal article" date="2011" name="Int. J. Syst. Evol. Microbiol.">
        <title>Zhongshania antarctica gen. nov., sp. nov. and Zhongshania guokunii sp. nov., gammaproteobacteria respectively isolated from coastal attached (fast) ice and surface seawater of the Antarctic.</title>
        <authorList>
            <person name="Li H.J."/>
            <person name="Zhang X.Y."/>
            <person name="Chen C.X."/>
            <person name="Zhang Y.J."/>
            <person name="Gao Z.M."/>
            <person name="Yu Y."/>
            <person name="Chen X.L."/>
            <person name="Chen B."/>
            <person name="Zhang Y.Z."/>
        </authorList>
    </citation>
    <scope>NUCLEOTIDE SEQUENCE [LARGE SCALE GENOMIC DNA]</scope>
    <source>
        <strain evidence="3 4">15-R06ZXC-3</strain>
    </source>
</reference>
<protein>
    <submittedName>
        <fullName evidence="3">LytTR family transcriptional regulator DNA-binding domain-containing protein</fullName>
    </submittedName>
</protein>
<proteinExistence type="predicted"/>
<evidence type="ECO:0000313" key="3">
    <source>
        <dbReference type="EMBL" id="MEX1661650.1"/>
    </source>
</evidence>
<sequence length="252" mass="27049">MSKFLALYRRVIWFPALGVIWGVASLFGIIAGPFGSAIGMSLGARALFWPLVIGAGILIGTAVQILLHHRLGQRAPWREASVLAALVALILSWPIYWLTVKLAHDPEPPGVGVPRMAGAIFGLSIATSVLRYWIAPKRVRPPSKTPAIARLVMRLEPGLRSPLVRLAVRDHYVDVVTQTGAASVLMRLADAIAETEGTPGLQVHRAHWVALAAVRGQLRENGKLFLKMADGALVPVSRTYQGAVEAAGFPAA</sequence>
<dbReference type="InterPro" id="IPR007492">
    <property type="entry name" value="LytTR_DNA-bd_dom"/>
</dbReference>
<evidence type="ECO:0000259" key="2">
    <source>
        <dbReference type="PROSITE" id="PS50930"/>
    </source>
</evidence>
<feature type="transmembrane region" description="Helical" evidence="1">
    <location>
        <begin position="116"/>
        <end position="134"/>
    </location>
</feature>
<dbReference type="PROSITE" id="PS50930">
    <property type="entry name" value="HTH_LYTTR"/>
    <property type="match status" value="1"/>
</dbReference>
<gene>
    <name evidence="3" type="ORF">AB4874_08260</name>
</gene>
<evidence type="ECO:0000313" key="4">
    <source>
        <dbReference type="Proteomes" id="UP001557465"/>
    </source>
</evidence>
<dbReference type="Pfam" id="PF04397">
    <property type="entry name" value="LytTR"/>
    <property type="match status" value="1"/>
</dbReference>
<feature type="transmembrane region" description="Helical" evidence="1">
    <location>
        <begin position="79"/>
        <end position="96"/>
    </location>
</feature>
<organism evidence="3 4">
    <name type="scientific">Thioclava arctica</name>
    <dbReference type="NCBI Taxonomy" id="3238301"/>
    <lineage>
        <taxon>Bacteria</taxon>
        <taxon>Pseudomonadati</taxon>
        <taxon>Pseudomonadota</taxon>
        <taxon>Alphaproteobacteria</taxon>
        <taxon>Rhodobacterales</taxon>
        <taxon>Paracoccaceae</taxon>
        <taxon>Thioclava</taxon>
    </lineage>
</organism>
<dbReference type="GO" id="GO:0003677">
    <property type="term" value="F:DNA binding"/>
    <property type="evidence" value="ECO:0007669"/>
    <property type="project" value="UniProtKB-KW"/>
</dbReference>
<evidence type="ECO:0000256" key="1">
    <source>
        <dbReference type="SAM" id="Phobius"/>
    </source>
</evidence>
<keyword evidence="3" id="KW-0238">DNA-binding</keyword>